<proteinExistence type="predicted"/>
<accession>A0ABY2JBT6</accession>
<evidence type="ECO:0000313" key="1">
    <source>
        <dbReference type="EMBL" id="TFD02416.1"/>
    </source>
</evidence>
<dbReference type="Proteomes" id="UP000297851">
    <property type="component" value="Unassembled WGS sequence"/>
</dbReference>
<name>A0ABY2JBT6_9MICO</name>
<dbReference type="RefSeq" id="WP_134373704.1">
    <property type="nucleotide sequence ID" value="NZ_SOGO01000025.1"/>
</dbReference>
<gene>
    <name evidence="1" type="ORF">E3T25_08825</name>
</gene>
<dbReference type="EMBL" id="SOGO01000025">
    <property type="protein sequence ID" value="TFD02416.1"/>
    <property type="molecule type" value="Genomic_DNA"/>
</dbReference>
<comment type="caution">
    <text evidence="1">The sequence shown here is derived from an EMBL/GenBank/DDBJ whole genome shotgun (WGS) entry which is preliminary data.</text>
</comment>
<reference evidence="1 2" key="1">
    <citation type="submission" date="2019-03" db="EMBL/GenBank/DDBJ databases">
        <title>Genomics of glacier-inhabiting Cryobacterium strains.</title>
        <authorList>
            <person name="Liu Q."/>
            <person name="Xin Y.-H."/>
        </authorList>
    </citation>
    <scope>NUCLEOTIDE SEQUENCE [LARGE SCALE GENOMIC DNA]</scope>
    <source>
        <strain evidence="1 2">TMT2-16</strain>
    </source>
</reference>
<protein>
    <recommendedName>
        <fullName evidence="3">MarR family transcriptional regulator</fullName>
    </recommendedName>
</protein>
<evidence type="ECO:0008006" key="3">
    <source>
        <dbReference type="Google" id="ProtNLM"/>
    </source>
</evidence>
<evidence type="ECO:0000313" key="2">
    <source>
        <dbReference type="Proteomes" id="UP000297851"/>
    </source>
</evidence>
<sequence length="172" mass="19286">MSSKEQSHSAGDERVFAAYGRAMHGSQALEFWLRVLVNVHQVTLKDFASQAELDRAVDTLSTSTMGTVFSALRTLARDPILEEKLTMAVGERNRLAHHFFSEWSDAWDGLETEIEMIEDANRVQMLFEETVRDLAATLGKHLDVIGSNPDAYMPGLQQRLGEFNEQGEPTTN</sequence>
<keyword evidence="2" id="KW-1185">Reference proteome</keyword>
<organism evidence="1 2">
    <name type="scientific">Cryobacterium sandaracinum</name>
    <dbReference type="NCBI Taxonomy" id="1259247"/>
    <lineage>
        <taxon>Bacteria</taxon>
        <taxon>Bacillati</taxon>
        <taxon>Actinomycetota</taxon>
        <taxon>Actinomycetes</taxon>
        <taxon>Micrococcales</taxon>
        <taxon>Microbacteriaceae</taxon>
        <taxon>Cryobacterium</taxon>
    </lineage>
</organism>